<dbReference type="SUPFAM" id="SSF52266">
    <property type="entry name" value="SGNH hydrolase"/>
    <property type="match status" value="1"/>
</dbReference>
<evidence type="ECO:0000313" key="3">
    <source>
        <dbReference type="EMBL" id="TWH10701.1"/>
    </source>
</evidence>
<comment type="caution">
    <text evidence="3">The sequence shown here is derived from an EMBL/GenBank/DDBJ whole genome shotgun (WGS) entry which is preliminary data.</text>
</comment>
<dbReference type="RefSeq" id="WP_037190972.1">
    <property type="nucleotide sequence ID" value="NZ_VLJT01000039.1"/>
</dbReference>
<feature type="domain" description="SGNH hydrolase-type esterase" evidence="2">
    <location>
        <begin position="46"/>
        <end position="217"/>
    </location>
</feature>
<evidence type="ECO:0000256" key="1">
    <source>
        <dbReference type="SAM" id="MobiDB-lite"/>
    </source>
</evidence>
<dbReference type="PANTHER" id="PTHR43784">
    <property type="entry name" value="GDSL-LIKE LIPASE/ACYLHYDROLASE, PUTATIVE (AFU_ORTHOLOGUE AFUA_2G00820)-RELATED"/>
    <property type="match status" value="1"/>
</dbReference>
<dbReference type="Proteomes" id="UP000317573">
    <property type="component" value="Unassembled WGS sequence"/>
</dbReference>
<name>A0A562DM06_RHORH</name>
<dbReference type="EMBL" id="VLJT01000039">
    <property type="protein sequence ID" value="TWH10701.1"/>
    <property type="molecule type" value="Genomic_DNA"/>
</dbReference>
<dbReference type="Gene3D" id="3.40.50.1110">
    <property type="entry name" value="SGNH hydrolase"/>
    <property type="match status" value="1"/>
</dbReference>
<proteinExistence type="predicted"/>
<sequence>MNRTASLSDTASPNGEFRSELDDPMVLTPQAAREMMTGMPWSRFAVIGDSIAAGTGDPWPGYAEVPWADRVASTMRSVRPEVAYLNTGAVGATIGEVLSGQMGAVLDFGPDLVHVNCGGNDLFLHNAGIGSVERDLDELCAAVTAGGARLSMFTLADAFTGPMLPLRPRFVEFADVVRRVARRHDAILTEFWDHPARLRRNWLSADRIHLTMAGHAVVASEVTRSLARFGDGAA</sequence>
<accession>A0A562DM06</accession>
<dbReference type="InterPro" id="IPR013830">
    <property type="entry name" value="SGNH_hydro"/>
</dbReference>
<dbReference type="PANTHER" id="PTHR43784:SF2">
    <property type="entry name" value="GDSL-LIKE LIPASE_ACYLHYDROLASE, PUTATIVE (AFU_ORTHOLOGUE AFUA_2G00820)-RELATED"/>
    <property type="match status" value="1"/>
</dbReference>
<dbReference type="Pfam" id="PF13472">
    <property type="entry name" value="Lipase_GDSL_2"/>
    <property type="match status" value="1"/>
</dbReference>
<feature type="compositionally biased region" description="Polar residues" evidence="1">
    <location>
        <begin position="1"/>
        <end position="13"/>
    </location>
</feature>
<dbReference type="InterPro" id="IPR036514">
    <property type="entry name" value="SGNH_hydro_sf"/>
</dbReference>
<dbReference type="AlphaFoldDB" id="A0A562DM06"/>
<gene>
    <name evidence="3" type="ORF">L618_000400001820</name>
</gene>
<protein>
    <submittedName>
        <fullName evidence="3">Lysophospholipase L1-like esterase</fullName>
    </submittedName>
</protein>
<dbReference type="CDD" id="cd01832">
    <property type="entry name" value="SGNH_hydrolase_like_1"/>
    <property type="match status" value="1"/>
</dbReference>
<reference evidence="3 4" key="1">
    <citation type="submission" date="2019-07" db="EMBL/GenBank/DDBJ databases">
        <title>Genome sequencing of lignin-degrading bacterial isolates.</title>
        <authorList>
            <person name="Gladden J."/>
        </authorList>
    </citation>
    <scope>NUCLEOTIDE SEQUENCE [LARGE SCALE GENOMIC DNA]</scope>
    <source>
        <strain evidence="3 4">J45</strain>
    </source>
</reference>
<evidence type="ECO:0000313" key="4">
    <source>
        <dbReference type="Proteomes" id="UP000317573"/>
    </source>
</evidence>
<feature type="region of interest" description="Disordered" evidence="1">
    <location>
        <begin position="1"/>
        <end position="23"/>
    </location>
</feature>
<evidence type="ECO:0000259" key="2">
    <source>
        <dbReference type="Pfam" id="PF13472"/>
    </source>
</evidence>
<dbReference type="InterPro" id="IPR053140">
    <property type="entry name" value="GDSL_Rv0518-like"/>
</dbReference>
<organism evidence="3 4">
    <name type="scientific">Rhodococcus rhodochrous J45</name>
    <dbReference type="NCBI Taxonomy" id="935266"/>
    <lineage>
        <taxon>Bacteria</taxon>
        <taxon>Bacillati</taxon>
        <taxon>Actinomycetota</taxon>
        <taxon>Actinomycetes</taxon>
        <taxon>Mycobacteriales</taxon>
        <taxon>Nocardiaceae</taxon>
        <taxon>Rhodococcus</taxon>
    </lineage>
</organism>